<gene>
    <name evidence="1" type="ORF">DW687_02335</name>
</gene>
<organism evidence="1 2">
    <name type="scientific">Anaerofustis stercorihominis</name>
    <dbReference type="NCBI Taxonomy" id="214853"/>
    <lineage>
        <taxon>Bacteria</taxon>
        <taxon>Bacillati</taxon>
        <taxon>Bacillota</taxon>
        <taxon>Clostridia</taxon>
        <taxon>Eubacteriales</taxon>
        <taxon>Eubacteriaceae</taxon>
        <taxon>Anaerofustis</taxon>
    </lineage>
</organism>
<evidence type="ECO:0000313" key="2">
    <source>
        <dbReference type="Proteomes" id="UP000261212"/>
    </source>
</evidence>
<accession>A0A3E3E0V9</accession>
<dbReference type="RefSeq" id="WP_117531344.1">
    <property type="nucleotide sequence ID" value="NZ_CP176644.1"/>
</dbReference>
<dbReference type="Proteomes" id="UP000261212">
    <property type="component" value="Unassembled WGS sequence"/>
</dbReference>
<protein>
    <submittedName>
        <fullName evidence="1">Uncharacterized protein</fullName>
    </submittedName>
</protein>
<dbReference type="InterPro" id="IPR027417">
    <property type="entry name" value="P-loop_NTPase"/>
</dbReference>
<reference evidence="1 2" key="1">
    <citation type="submission" date="2018-08" db="EMBL/GenBank/DDBJ databases">
        <title>A genome reference for cultivated species of the human gut microbiota.</title>
        <authorList>
            <person name="Zou Y."/>
            <person name="Xue W."/>
            <person name="Luo G."/>
        </authorList>
    </citation>
    <scope>NUCLEOTIDE SEQUENCE [LARGE SCALE GENOMIC DNA]</scope>
    <source>
        <strain evidence="1 2">AM25-6</strain>
    </source>
</reference>
<name>A0A3E3E0V9_9FIRM</name>
<comment type="caution">
    <text evidence="1">The sequence shown here is derived from an EMBL/GenBank/DDBJ whole genome shotgun (WGS) entry which is preliminary data.</text>
</comment>
<dbReference type="Gene3D" id="3.30.420.280">
    <property type="match status" value="1"/>
</dbReference>
<dbReference type="EMBL" id="QUSM01000002">
    <property type="protein sequence ID" value="RGD75182.1"/>
    <property type="molecule type" value="Genomic_DNA"/>
</dbReference>
<sequence length="474" mass="55808">MKEVTIDYEENEKQKIFHKSSEEEVLYGGAKGGGKSCALVMDALKYALIYKKSTIYLFRKTYDDLEANLISEWFNKVPNIIYKYNASKKIATLINGSKIFFRFVSNYNDAIRYDGRSIDYIGIDELTHFEEEWVQILLSCLRSPKGYPTFFRATANPGNIGHAWVKARYITSTDYGKKIYEDKKNGNKIKFIPARIYDNKILTENDPKYIRRLENLPEAKRRAYLEGDWDIYEGRAFPEFDEEIHIVDDFEIPKHWVRWMAVDNGYADPFYFAWFTISEDGIVYLYREYTRKHTDIRIPYSEQGKNAMEMMTKPYMDENGEIKEETEDIEVCVAGLDAFNKHHRDISGKTLIDYYIQGGFTVPFTKAITSRELRKSTFHEYLKPINDKNTDTDYAKFQVFKSCKTFIETFKDLMEEKGNPEVVADDKNDHAYDAVGYGLIYYHSDKSKKKIKEKRIETYKNQAIKRKKKTKKYL</sequence>
<evidence type="ECO:0000313" key="1">
    <source>
        <dbReference type="EMBL" id="RGD75182.1"/>
    </source>
</evidence>
<proteinExistence type="predicted"/>
<dbReference type="Pfam" id="PF03237">
    <property type="entry name" value="Terminase_6N"/>
    <property type="match status" value="1"/>
</dbReference>
<dbReference type="AlphaFoldDB" id="A0A3E3E0V9"/>
<dbReference type="Gene3D" id="3.40.50.300">
    <property type="entry name" value="P-loop containing nucleotide triphosphate hydrolases"/>
    <property type="match status" value="1"/>
</dbReference>